<comment type="caution">
    <text evidence="1">The sequence shown here is derived from an EMBL/GenBank/DDBJ whole genome shotgun (WGS) entry which is preliminary data.</text>
</comment>
<accession>A0A9D3UST1</accession>
<organism evidence="1 2">
    <name type="scientific">Gossypium stocksii</name>
    <dbReference type="NCBI Taxonomy" id="47602"/>
    <lineage>
        <taxon>Eukaryota</taxon>
        <taxon>Viridiplantae</taxon>
        <taxon>Streptophyta</taxon>
        <taxon>Embryophyta</taxon>
        <taxon>Tracheophyta</taxon>
        <taxon>Spermatophyta</taxon>
        <taxon>Magnoliopsida</taxon>
        <taxon>eudicotyledons</taxon>
        <taxon>Gunneridae</taxon>
        <taxon>Pentapetalae</taxon>
        <taxon>rosids</taxon>
        <taxon>malvids</taxon>
        <taxon>Malvales</taxon>
        <taxon>Malvaceae</taxon>
        <taxon>Malvoideae</taxon>
        <taxon>Gossypium</taxon>
    </lineage>
</organism>
<evidence type="ECO:0000313" key="1">
    <source>
        <dbReference type="EMBL" id="KAH1056772.1"/>
    </source>
</evidence>
<proteinExistence type="predicted"/>
<sequence>ILFGYPDIHLSRKTPKLNASQDITISSFGCHDITFIKGTNLDKKRNLCLLNLPIIQGPCR</sequence>
<feature type="non-terminal residue" evidence="1">
    <location>
        <position position="60"/>
    </location>
</feature>
<evidence type="ECO:0000313" key="2">
    <source>
        <dbReference type="Proteomes" id="UP000828251"/>
    </source>
</evidence>
<reference evidence="1 2" key="1">
    <citation type="journal article" date="2021" name="Plant Biotechnol. J.">
        <title>Multi-omics assisted identification of the key and species-specific regulatory components of drought-tolerant mechanisms in Gossypium stocksii.</title>
        <authorList>
            <person name="Yu D."/>
            <person name="Ke L."/>
            <person name="Zhang D."/>
            <person name="Wu Y."/>
            <person name="Sun Y."/>
            <person name="Mei J."/>
            <person name="Sun J."/>
            <person name="Sun Y."/>
        </authorList>
    </citation>
    <scope>NUCLEOTIDE SEQUENCE [LARGE SCALE GENOMIC DNA]</scope>
    <source>
        <strain evidence="2">cv. E1</strain>
        <tissue evidence="1">Leaf</tissue>
    </source>
</reference>
<dbReference type="Proteomes" id="UP000828251">
    <property type="component" value="Unassembled WGS sequence"/>
</dbReference>
<protein>
    <submittedName>
        <fullName evidence="1">Uncharacterized protein</fullName>
    </submittedName>
</protein>
<keyword evidence="2" id="KW-1185">Reference proteome</keyword>
<dbReference type="EMBL" id="JAIQCV010000010">
    <property type="protein sequence ID" value="KAH1056772.1"/>
    <property type="molecule type" value="Genomic_DNA"/>
</dbReference>
<gene>
    <name evidence="1" type="ORF">J1N35_034837</name>
</gene>
<dbReference type="AlphaFoldDB" id="A0A9D3UST1"/>
<name>A0A9D3UST1_9ROSI</name>
<feature type="non-terminal residue" evidence="1">
    <location>
        <position position="1"/>
    </location>
</feature>